<evidence type="ECO:0000256" key="11">
    <source>
        <dbReference type="ARBA" id="ARBA00023242"/>
    </source>
</evidence>
<name>A0AAD9Q9A1_ACRCE</name>
<reference evidence="13" key="1">
    <citation type="journal article" date="2023" name="G3 (Bethesda)">
        <title>Whole genome assembly and annotation of the endangered Caribbean coral Acropora cervicornis.</title>
        <authorList>
            <person name="Selwyn J.D."/>
            <person name="Vollmer S.V."/>
        </authorList>
    </citation>
    <scope>NUCLEOTIDE SEQUENCE</scope>
    <source>
        <strain evidence="13">K2</strain>
    </source>
</reference>
<dbReference type="Pfam" id="PF06239">
    <property type="entry name" value="ECSIT_N"/>
    <property type="match status" value="1"/>
</dbReference>
<keyword evidence="8" id="KW-0391">Immunity</keyword>
<evidence type="ECO:0000313" key="14">
    <source>
        <dbReference type="Proteomes" id="UP001249851"/>
    </source>
</evidence>
<dbReference type="Gene3D" id="1.25.40.10">
    <property type="entry name" value="Tetratricopeptide repeat domain"/>
    <property type="match status" value="1"/>
</dbReference>
<proteinExistence type="inferred from homology"/>
<dbReference type="GO" id="GO:0007178">
    <property type="term" value="P:cell surface receptor protein serine/threonine kinase signaling pathway"/>
    <property type="evidence" value="ECO:0007669"/>
    <property type="project" value="TreeGrafter"/>
</dbReference>
<evidence type="ECO:0000313" key="13">
    <source>
        <dbReference type="EMBL" id="KAK2557097.1"/>
    </source>
</evidence>
<keyword evidence="7" id="KW-0399">Innate immunity</keyword>
<comment type="subcellular location">
    <subcellularLocation>
        <location evidence="3">Cytoplasm</location>
    </subcellularLocation>
    <subcellularLocation>
        <location evidence="2">Mitochondrion</location>
    </subcellularLocation>
    <subcellularLocation>
        <location evidence="1">Nucleus</location>
    </subcellularLocation>
</comment>
<dbReference type="SMART" id="SM01284">
    <property type="entry name" value="ECSIT_Cterm"/>
    <property type="match status" value="1"/>
</dbReference>
<evidence type="ECO:0000256" key="5">
    <source>
        <dbReference type="ARBA" id="ARBA00019998"/>
    </source>
</evidence>
<dbReference type="InterPro" id="IPR010418">
    <property type="entry name" value="ECSIT"/>
</dbReference>
<comment type="caution">
    <text evidence="13">The sequence shown here is derived from an EMBL/GenBank/DDBJ whole genome shotgun (WGS) entry which is preliminary data.</text>
</comment>
<dbReference type="GO" id="GO:0005739">
    <property type="term" value="C:mitochondrion"/>
    <property type="evidence" value="ECO:0007669"/>
    <property type="project" value="UniProtKB-SubCell"/>
</dbReference>
<feature type="domain" description="ECSIT C-terminal" evidence="12">
    <location>
        <begin position="299"/>
        <end position="389"/>
    </location>
</feature>
<dbReference type="PANTHER" id="PTHR13113">
    <property type="entry name" value="ECSIT EVOLUTIONARILY CONSERVED SIGNALING INTERMEDIATE IN TOLL PATHWAYS"/>
    <property type="match status" value="1"/>
</dbReference>
<organism evidence="13 14">
    <name type="scientific">Acropora cervicornis</name>
    <name type="common">Staghorn coral</name>
    <dbReference type="NCBI Taxonomy" id="6130"/>
    <lineage>
        <taxon>Eukaryota</taxon>
        <taxon>Metazoa</taxon>
        <taxon>Cnidaria</taxon>
        <taxon>Anthozoa</taxon>
        <taxon>Hexacorallia</taxon>
        <taxon>Scleractinia</taxon>
        <taxon>Astrocoeniina</taxon>
        <taxon>Acroporidae</taxon>
        <taxon>Acropora</taxon>
    </lineage>
</organism>
<dbReference type="PANTHER" id="PTHR13113:SF1">
    <property type="entry name" value="EVOLUTIONARILY CONSERVED SIGNALING INTERMEDIATE IN TOLL PATHWAY, MITOCHONDRIAL"/>
    <property type="match status" value="1"/>
</dbReference>
<evidence type="ECO:0000256" key="9">
    <source>
        <dbReference type="ARBA" id="ARBA00022946"/>
    </source>
</evidence>
<reference evidence="13" key="2">
    <citation type="journal article" date="2023" name="Science">
        <title>Genomic signatures of disease resistance in endangered staghorn corals.</title>
        <authorList>
            <person name="Vollmer S.V."/>
            <person name="Selwyn J.D."/>
            <person name="Despard B.A."/>
            <person name="Roesel C.L."/>
        </authorList>
    </citation>
    <scope>NUCLEOTIDE SEQUENCE</scope>
    <source>
        <strain evidence="13">K2</strain>
    </source>
</reference>
<accession>A0AAD9Q9A1</accession>
<evidence type="ECO:0000256" key="2">
    <source>
        <dbReference type="ARBA" id="ARBA00004173"/>
    </source>
</evidence>
<keyword evidence="10" id="KW-0496">Mitochondrion</keyword>
<evidence type="ECO:0000256" key="10">
    <source>
        <dbReference type="ARBA" id="ARBA00023128"/>
    </source>
</evidence>
<dbReference type="Proteomes" id="UP001249851">
    <property type="component" value="Unassembled WGS sequence"/>
</dbReference>
<evidence type="ECO:0000256" key="8">
    <source>
        <dbReference type="ARBA" id="ARBA00022859"/>
    </source>
</evidence>
<evidence type="ECO:0000256" key="6">
    <source>
        <dbReference type="ARBA" id="ARBA00022490"/>
    </source>
</evidence>
<sequence>MAYGADMCEGEKNMRCVWSLTTLARRISNDPFAAAPCRLVTPRPKYHMPLQRQISFSKHLKAELKEQSEKADERDRLARIRAEDAARNKIIHLKVRPSEVKAAKTALSKHVASFERAASIKKSKESFFGVIDAFISRDRSRRGHMEFLKTAMVYMEEFGVEKDVEAYNRLLDIFPRGRYDNRTLFDAIWAKKHPQAELALEILTQMEDYWLLPNEDTYDILFEIFGHASQPLQKCRRLIYWYHKLEEMFPNPYPKKLPESDTEISKLALTRMTKDEQIIVVYKDNTNNESQEYLVGAQTKAQKKLLERYNSPKPLYVEGPFFIWVRRLQRYFFTLRTDAEWDKENEEGNIVAICMSHANASEDVLRMWITQLQRDNPTLANISIIFNLSQTPQ</sequence>
<dbReference type="AlphaFoldDB" id="A0AAD9Q9A1"/>
<keyword evidence="6" id="KW-0963">Cytoplasm</keyword>
<keyword evidence="9" id="KW-0809">Transit peptide</keyword>
<gene>
    <name evidence="13" type="ORF">P5673_020568</name>
</gene>
<dbReference type="InterPro" id="IPR011990">
    <property type="entry name" value="TPR-like_helical_dom_sf"/>
</dbReference>
<dbReference type="GO" id="GO:0045087">
    <property type="term" value="P:innate immune response"/>
    <property type="evidence" value="ECO:0007669"/>
    <property type="project" value="UniProtKB-KW"/>
</dbReference>
<dbReference type="InterPro" id="IPR029342">
    <property type="entry name" value="ECIST_C"/>
</dbReference>
<evidence type="ECO:0000256" key="4">
    <source>
        <dbReference type="ARBA" id="ARBA00007674"/>
    </source>
</evidence>
<evidence type="ECO:0000259" key="12">
    <source>
        <dbReference type="SMART" id="SM01284"/>
    </source>
</evidence>
<dbReference type="InterPro" id="IPR046448">
    <property type="entry name" value="ECSIT_N"/>
</dbReference>
<evidence type="ECO:0000256" key="7">
    <source>
        <dbReference type="ARBA" id="ARBA00022588"/>
    </source>
</evidence>
<evidence type="ECO:0000256" key="3">
    <source>
        <dbReference type="ARBA" id="ARBA00004496"/>
    </source>
</evidence>
<evidence type="ECO:0000256" key="1">
    <source>
        <dbReference type="ARBA" id="ARBA00004123"/>
    </source>
</evidence>
<comment type="similarity">
    <text evidence="4">Belongs to the ECSIT family.</text>
</comment>
<keyword evidence="14" id="KW-1185">Reference proteome</keyword>
<keyword evidence="11" id="KW-0539">Nucleus</keyword>
<protein>
    <recommendedName>
        <fullName evidence="5">Evolutionarily conserved signaling intermediate in Toll pathway, mitochondrial</fullName>
    </recommendedName>
</protein>
<dbReference type="GO" id="GO:0005634">
    <property type="term" value="C:nucleus"/>
    <property type="evidence" value="ECO:0007669"/>
    <property type="project" value="UniProtKB-SubCell"/>
</dbReference>
<dbReference type="EMBL" id="JARQWQ010000051">
    <property type="protein sequence ID" value="KAK2557097.1"/>
    <property type="molecule type" value="Genomic_DNA"/>
</dbReference>
<dbReference type="Pfam" id="PF14784">
    <property type="entry name" value="ECSIT_C"/>
    <property type="match status" value="1"/>
</dbReference>